<comment type="similarity">
    <text evidence="1">Belongs to the SEC15 family.</text>
</comment>
<keyword evidence="2" id="KW-0813">Transport</keyword>
<evidence type="ECO:0000259" key="6">
    <source>
        <dbReference type="Pfam" id="PF04091"/>
    </source>
</evidence>
<feature type="compositionally biased region" description="Low complexity" evidence="5">
    <location>
        <begin position="249"/>
        <end position="258"/>
    </location>
</feature>
<dbReference type="OrthoDB" id="10267033at2759"/>
<dbReference type="Pfam" id="PF04091">
    <property type="entry name" value="Sec15_C"/>
    <property type="match status" value="1"/>
</dbReference>
<dbReference type="AlphaFoldDB" id="A0A1V9YTB1"/>
<organism evidence="7 8">
    <name type="scientific">Thraustotheca clavata</name>
    <dbReference type="NCBI Taxonomy" id="74557"/>
    <lineage>
        <taxon>Eukaryota</taxon>
        <taxon>Sar</taxon>
        <taxon>Stramenopiles</taxon>
        <taxon>Oomycota</taxon>
        <taxon>Saprolegniomycetes</taxon>
        <taxon>Saprolegniales</taxon>
        <taxon>Achlyaceae</taxon>
        <taxon>Thraustotheca</taxon>
    </lineage>
</organism>
<keyword evidence="8" id="KW-1185">Reference proteome</keyword>
<dbReference type="InterPro" id="IPR007225">
    <property type="entry name" value="EXOC6/Sec15"/>
</dbReference>
<dbReference type="Proteomes" id="UP000243217">
    <property type="component" value="Unassembled WGS sequence"/>
</dbReference>
<evidence type="ECO:0000313" key="7">
    <source>
        <dbReference type="EMBL" id="OQR88986.1"/>
    </source>
</evidence>
<name>A0A1V9YTB1_9STRA</name>
<accession>A0A1V9YTB1</accession>
<dbReference type="GO" id="GO:0000145">
    <property type="term" value="C:exocyst"/>
    <property type="evidence" value="ECO:0007669"/>
    <property type="project" value="TreeGrafter"/>
</dbReference>
<keyword evidence="3" id="KW-0268">Exocytosis</keyword>
<evidence type="ECO:0000313" key="8">
    <source>
        <dbReference type="Proteomes" id="UP000243217"/>
    </source>
</evidence>
<evidence type="ECO:0000256" key="3">
    <source>
        <dbReference type="ARBA" id="ARBA00022483"/>
    </source>
</evidence>
<proteinExistence type="inferred from homology"/>
<feature type="region of interest" description="Disordered" evidence="5">
    <location>
        <begin position="237"/>
        <end position="262"/>
    </location>
</feature>
<dbReference type="InterPro" id="IPR046361">
    <property type="entry name" value="EXOC6/Sec15_C"/>
</dbReference>
<dbReference type="InterPro" id="IPR042044">
    <property type="entry name" value="EXOC6PINT-1/Sec15/Tip20_C_dom2"/>
</dbReference>
<dbReference type="GO" id="GO:0006886">
    <property type="term" value="P:intracellular protein transport"/>
    <property type="evidence" value="ECO:0007669"/>
    <property type="project" value="InterPro"/>
</dbReference>
<dbReference type="InterPro" id="IPR042045">
    <property type="entry name" value="EXOC6/Sec15_C_dom1"/>
</dbReference>
<keyword evidence="4" id="KW-0175">Coiled coil</keyword>
<dbReference type="PANTHER" id="PTHR12702:SF0">
    <property type="entry name" value="EXOCYST COMPLEX COMPONENT 6"/>
    <property type="match status" value="1"/>
</dbReference>
<dbReference type="Gene3D" id="1.20.58.670">
    <property type="entry name" value="Dsl1p vesicle tethering complex, Tip20p subunit, domain D"/>
    <property type="match status" value="1"/>
</dbReference>
<reference evidence="7 8" key="1">
    <citation type="journal article" date="2014" name="Genome Biol. Evol.">
        <title>The secreted proteins of Achlya hypogyna and Thraustotheca clavata identify the ancestral oomycete secretome and reveal gene acquisitions by horizontal gene transfer.</title>
        <authorList>
            <person name="Misner I."/>
            <person name="Blouin N."/>
            <person name="Leonard G."/>
            <person name="Richards T.A."/>
            <person name="Lane C.E."/>
        </authorList>
    </citation>
    <scope>NUCLEOTIDE SEQUENCE [LARGE SCALE GENOMIC DNA]</scope>
    <source>
        <strain evidence="7 8">ATCC 34112</strain>
    </source>
</reference>
<dbReference type="GO" id="GO:0090522">
    <property type="term" value="P:vesicle tethering involved in exocytosis"/>
    <property type="evidence" value="ECO:0007669"/>
    <property type="project" value="InterPro"/>
</dbReference>
<gene>
    <name evidence="7" type="ORF">THRCLA_09982</name>
</gene>
<sequence length="426" mass="47838">MLAIYSNEILLSKAEVHAACFSVLQSLCGLIMALVIKIPSPKVVLQIKRNAVLCARVLGNDVHQFNTALIYDAFRGMGEFFRKKVATDIKGKWREYLKQDNFQQVIVTKSTCLKNLELCGLQKRCDEFLKTADSRGNISLPFTSIVQHGCHEIHEMIEAMFHFEWHLNIPEWGNLVRDDTWEALSELSTVLNELIDRTDDLQISQAVITAANSSYLSSACDVIAAVLTQQIESWESRTRISNQTPKQQTKAPRATAATTKKKFESTSTRAQDMVCELMVKKIDDLIGSFFFLNWTATEVNSQVDPCMSDLINYLQASFTQLDALMQFANACNVTQLRECFLPLTQMVDLIVSNDIEHLDTSIRNGGKYTHVMPDQVIAVLEKYKEVAATGASKFFKAKKAPAEGGLKKAVIDSVVKQLRMMNPHAK</sequence>
<evidence type="ECO:0000256" key="4">
    <source>
        <dbReference type="ARBA" id="ARBA00023054"/>
    </source>
</evidence>
<feature type="domain" description="Exocyst complex subunit EXOC6/Sec15 C-terminal" evidence="6">
    <location>
        <begin position="88"/>
        <end position="320"/>
    </location>
</feature>
<feature type="compositionally biased region" description="Polar residues" evidence="5">
    <location>
        <begin position="237"/>
        <end position="248"/>
    </location>
</feature>
<dbReference type="STRING" id="74557.A0A1V9YTB1"/>
<dbReference type="GO" id="GO:0006893">
    <property type="term" value="P:Golgi to plasma membrane transport"/>
    <property type="evidence" value="ECO:0007669"/>
    <property type="project" value="TreeGrafter"/>
</dbReference>
<dbReference type="EMBL" id="JNBS01002914">
    <property type="protein sequence ID" value="OQR88986.1"/>
    <property type="molecule type" value="Genomic_DNA"/>
</dbReference>
<evidence type="ECO:0000256" key="2">
    <source>
        <dbReference type="ARBA" id="ARBA00022448"/>
    </source>
</evidence>
<dbReference type="PANTHER" id="PTHR12702">
    <property type="entry name" value="SEC15"/>
    <property type="match status" value="1"/>
</dbReference>
<dbReference type="Gene3D" id="1.10.357.30">
    <property type="entry name" value="Exocyst complex subunit Sec15 C-terminal domain, N-terminal subdomain"/>
    <property type="match status" value="1"/>
</dbReference>
<evidence type="ECO:0000256" key="1">
    <source>
        <dbReference type="ARBA" id="ARBA00007944"/>
    </source>
</evidence>
<protein>
    <submittedName>
        <fullName evidence="7">Exocyst complex component</fullName>
    </submittedName>
</protein>
<dbReference type="GO" id="GO:0016020">
    <property type="term" value="C:membrane"/>
    <property type="evidence" value="ECO:0007669"/>
    <property type="project" value="TreeGrafter"/>
</dbReference>
<comment type="caution">
    <text evidence="7">The sequence shown here is derived from an EMBL/GenBank/DDBJ whole genome shotgun (WGS) entry which is preliminary data.</text>
</comment>
<evidence type="ECO:0000256" key="5">
    <source>
        <dbReference type="SAM" id="MobiDB-lite"/>
    </source>
</evidence>